<dbReference type="AlphaFoldDB" id="A0A486XTV2"/>
<proteinExistence type="predicted"/>
<reference evidence="2" key="1">
    <citation type="submission" date="2019-04" db="EMBL/GenBank/DDBJ databases">
        <authorList>
            <person name="Brambilla D."/>
        </authorList>
    </citation>
    <scope>NUCLEOTIDE SEQUENCE</scope>
    <source>
        <strain evidence="2">BAL1</strain>
    </source>
</reference>
<protein>
    <submittedName>
        <fullName evidence="2">Uncharacterized protein</fullName>
    </submittedName>
</protein>
<accession>A0A486XTV2</accession>
<name>A0A486XTV2_9GAMM</name>
<evidence type="ECO:0000313" key="2">
    <source>
        <dbReference type="EMBL" id="VHO04947.1"/>
    </source>
</evidence>
<keyword evidence="1" id="KW-0472">Membrane</keyword>
<keyword evidence="1" id="KW-0812">Transmembrane</keyword>
<gene>
    <name evidence="2" type="ORF">BAL341_2206</name>
</gene>
<organism evidence="2">
    <name type="scientific">Rheinheimera sp. BAL341</name>
    <dbReference type="NCBI Taxonomy" id="1708203"/>
    <lineage>
        <taxon>Bacteria</taxon>
        <taxon>Pseudomonadati</taxon>
        <taxon>Pseudomonadota</taxon>
        <taxon>Gammaproteobacteria</taxon>
        <taxon>Chromatiales</taxon>
        <taxon>Chromatiaceae</taxon>
        <taxon>Rheinheimera</taxon>
    </lineage>
</organism>
<keyword evidence="1" id="KW-1133">Transmembrane helix</keyword>
<sequence length="359" mass="40819">MKHYLKLVGLFFIIGLLVLCATSYLLDPYGIYANKDGAFVRKVAAADKGRTVKPYQALNSAPYTLLVGNSRVEIGMPAEHAFYQGKPAYNMGLPGASVSMQYAYAMHAVEHNNSVKQVVIAVDFLDFTSPADNIVSATDNSGWQWRLQGLKSDNFADKRRYIAERISLLFSLSALTDSVKTLLAQQSNVNALNRYGFNDGRVYYFHVEHEGFAALYQQKAQEMQQRLSAQQWVFNRQSYHLGELKHFITRLQKQHIAVYLMINPYQQPYLDMLSQHKLDQHFANWKQQIALLSAQHQLPLFDFAISSPLVTHIVDPASKNAEDSPHFWEPAHYRPALGELILSVLMTQNCQSMCDLYED</sequence>
<evidence type="ECO:0000256" key="1">
    <source>
        <dbReference type="SAM" id="Phobius"/>
    </source>
</evidence>
<feature type="transmembrane region" description="Helical" evidence="1">
    <location>
        <begin position="7"/>
        <end position="26"/>
    </location>
</feature>
<dbReference type="EMBL" id="CAAJGR010000118">
    <property type="protein sequence ID" value="VHO04947.1"/>
    <property type="molecule type" value="Genomic_DNA"/>
</dbReference>